<organism evidence="1 2">
    <name type="scientific">Kickxella alabastrina</name>
    <dbReference type="NCBI Taxonomy" id="61397"/>
    <lineage>
        <taxon>Eukaryota</taxon>
        <taxon>Fungi</taxon>
        <taxon>Fungi incertae sedis</taxon>
        <taxon>Zoopagomycota</taxon>
        <taxon>Kickxellomycotina</taxon>
        <taxon>Kickxellomycetes</taxon>
        <taxon>Kickxellales</taxon>
        <taxon>Kickxellaceae</taxon>
        <taxon>Kickxella</taxon>
    </lineage>
</organism>
<proteinExistence type="predicted"/>
<sequence length="1069" mass="117665">MLAKRPHEGTPSGSSPKKQRIEYIIHPADDNNKINSSSSSVGRKRSIEDTENDPPYKKGKAHATPTDKDTPAQPADNNTIPQPAGRPREGVNNVDSESDFINHMCNFMATHRPSTPVQEDNTQELEQPEVVEDVEDVGEQEPEDVEDVEEQELENSVDANKQDELGTAQSPLTLPSPGPLFIRSSTEPLPPSGLDLKQEGSPPSPGPSFIRSSSEPLQSSGPALVQESSPPSPGPLFIRSNTEPLPPSGLDLNQEGSPPSPGPSFIRSSSEPLPSSGLAYGHASIVQSPSPDNAGNSEQEDRVSVELDAPLRLSAEELDMTYRDEILSKAMGYMCDAEPKVVNLAEPEVAVYREKAAAVAGNVCMAMHYFRTSSSLDDAIPVLASLIEEDSTRAIELAHSAHDDVLRLAIGLEEDSILFSHWADAEALGSGAGTGADCTPEYSMISGAEAIIMFVARLLEGFNNHSEENQDCPELRRLLLPSFAIDFEAADAQGNDRLVIGLEAKSIANVLSNSSNSATSGVSEYAEVSDEWYAGLFAAIEVRPGMLDSDKEDAKLHLAKRSRNIYRTQPNRRFLWGLTICGSFVRAYLFGPNFVLDSEDLNMDISTEAGCNEVIKMFVNLSFTEDYRLGYDPTIKRLHDLDCWEITVPMTSANGRRSTGSCTYYSNKVLEADDHILGSHKRRFLATMVMPTADEPIHDEECTAVVHDVWSELLRPVRKNFCDDDFCDEIHFLKQINGDFLGNMELNGTYPVLAECGIARFKCGPQQKPADDTNYGILGDLYDEPSNPLGTPITGCVHRRYVTGLIGSPLTEITSAGDLAAVVVDIMETCRQIYAVSGYVHLNLSPDTMRFRRLEDNGIRGMLLGLDCLARREKPSTAHPNGNLGAPQFLSVNAIERNSNPLTELDEWESLIYVLHSVVLHSWKRLVETEAKPDADVGIDTELDDNLAYLKRWDEKIKSFDSSGKRECLDNSATFARYLNTLDDTIPGCREIKELLSDLRGALIESRCYHKDAVGALIRERKSKEIDPFSEDPVDLSPMVDPFRIRADWVIQIASRLKDILDFYAANLS</sequence>
<reference evidence="1" key="1">
    <citation type="submission" date="2022-07" db="EMBL/GenBank/DDBJ databases">
        <title>Phylogenomic reconstructions and comparative analyses of Kickxellomycotina fungi.</title>
        <authorList>
            <person name="Reynolds N.K."/>
            <person name="Stajich J.E."/>
            <person name="Barry K."/>
            <person name="Grigoriev I.V."/>
            <person name="Crous P."/>
            <person name="Smith M.E."/>
        </authorList>
    </citation>
    <scope>NUCLEOTIDE SEQUENCE</scope>
    <source>
        <strain evidence="1">Benny 63K</strain>
    </source>
</reference>
<protein>
    <submittedName>
        <fullName evidence="1">Uncharacterized protein</fullName>
    </submittedName>
</protein>
<comment type="caution">
    <text evidence="1">The sequence shown here is derived from an EMBL/GenBank/DDBJ whole genome shotgun (WGS) entry which is preliminary data.</text>
</comment>
<evidence type="ECO:0000313" key="1">
    <source>
        <dbReference type="EMBL" id="KAJ1895881.1"/>
    </source>
</evidence>
<name>A0ACC1ILW2_9FUNG</name>
<evidence type="ECO:0000313" key="2">
    <source>
        <dbReference type="Proteomes" id="UP001150581"/>
    </source>
</evidence>
<accession>A0ACC1ILW2</accession>
<gene>
    <name evidence="1" type="ORF">LPJ66_004322</name>
</gene>
<dbReference type="EMBL" id="JANBPG010000513">
    <property type="protein sequence ID" value="KAJ1895881.1"/>
    <property type="molecule type" value="Genomic_DNA"/>
</dbReference>
<dbReference type="Proteomes" id="UP001150581">
    <property type="component" value="Unassembled WGS sequence"/>
</dbReference>
<keyword evidence="2" id="KW-1185">Reference proteome</keyword>